<evidence type="ECO:0000259" key="6">
    <source>
        <dbReference type="PROSITE" id="PS50863"/>
    </source>
</evidence>
<dbReference type="InterPro" id="IPR015300">
    <property type="entry name" value="DNA-bd_pseudobarrel_sf"/>
</dbReference>
<keyword evidence="3" id="KW-0238">DNA-binding</keyword>
<dbReference type="Proteomes" id="UP000239757">
    <property type="component" value="Unassembled WGS sequence"/>
</dbReference>
<dbReference type="OrthoDB" id="929722at2759"/>
<evidence type="ECO:0000256" key="5">
    <source>
        <dbReference type="ARBA" id="ARBA00023242"/>
    </source>
</evidence>
<evidence type="ECO:0000313" key="7">
    <source>
        <dbReference type="EMBL" id="KAB2095680.1"/>
    </source>
</evidence>
<dbReference type="GO" id="GO:0003677">
    <property type="term" value="F:DNA binding"/>
    <property type="evidence" value="ECO:0007669"/>
    <property type="project" value="UniProtKB-KW"/>
</dbReference>
<name>A0A2P5XQD2_GOSBA</name>
<feature type="domain" description="TF-B3" evidence="6">
    <location>
        <begin position="2"/>
        <end position="106"/>
    </location>
</feature>
<keyword evidence="10" id="KW-1185">Reference proteome</keyword>
<keyword evidence="2" id="KW-0805">Transcription regulation</keyword>
<evidence type="ECO:0000313" key="8">
    <source>
        <dbReference type="EMBL" id="PPS05542.1"/>
    </source>
</evidence>
<evidence type="ECO:0000256" key="3">
    <source>
        <dbReference type="ARBA" id="ARBA00023125"/>
    </source>
</evidence>
<evidence type="ECO:0000256" key="1">
    <source>
        <dbReference type="ARBA" id="ARBA00004123"/>
    </source>
</evidence>
<dbReference type="AlphaFoldDB" id="A0A2P5XQD2"/>
<dbReference type="EMBL" id="KZ664440">
    <property type="protein sequence ID" value="PPS05542.1"/>
    <property type="molecule type" value="Genomic_DNA"/>
</dbReference>
<dbReference type="GO" id="GO:0005634">
    <property type="term" value="C:nucleus"/>
    <property type="evidence" value="ECO:0007669"/>
    <property type="project" value="UniProtKB-SubCell"/>
</dbReference>
<gene>
    <name evidence="7" type="ORF">ES319_A01G055800v1</name>
    <name evidence="8" type="ORF">GOBAR_AA15095</name>
</gene>
<keyword evidence="4" id="KW-0804">Transcription</keyword>
<dbReference type="EMBL" id="CM018202">
    <property type="protein sequence ID" value="KAB2095680.1"/>
    <property type="molecule type" value="Genomic_DNA"/>
</dbReference>
<evidence type="ECO:0000256" key="2">
    <source>
        <dbReference type="ARBA" id="ARBA00023015"/>
    </source>
</evidence>
<dbReference type="InterPro" id="IPR003340">
    <property type="entry name" value="B3_DNA-bd"/>
</dbReference>
<comment type="subcellular location">
    <subcellularLocation>
        <location evidence="1">Nucleus</location>
    </subcellularLocation>
</comment>
<dbReference type="Proteomes" id="UP000327439">
    <property type="component" value="Chromosome A01"/>
</dbReference>
<reference evidence="8 9" key="1">
    <citation type="submission" date="2015-01" db="EMBL/GenBank/DDBJ databases">
        <title>Genome of allotetraploid Gossypium barbadense reveals genomic plasticity and fiber elongation in cotton evolution.</title>
        <authorList>
            <person name="Chen X."/>
            <person name="Liu X."/>
            <person name="Zhao B."/>
            <person name="Zheng H."/>
            <person name="Hu Y."/>
            <person name="Lu G."/>
            <person name="Yang C."/>
            <person name="Chen J."/>
            <person name="Shan C."/>
            <person name="Zhang L."/>
            <person name="Zhou Y."/>
            <person name="Wang L."/>
            <person name="Guo W."/>
            <person name="Bai Y."/>
            <person name="Ruan J."/>
            <person name="Shangguan X."/>
            <person name="Mao Y."/>
            <person name="Jiang J."/>
            <person name="Zhu Y."/>
            <person name="Lei J."/>
            <person name="Kang H."/>
            <person name="Chen S."/>
            <person name="He X."/>
            <person name="Wang R."/>
            <person name="Wang Y."/>
            <person name="Chen J."/>
            <person name="Wang L."/>
            <person name="Yu S."/>
            <person name="Wang B."/>
            <person name="Wei J."/>
            <person name="Song S."/>
            <person name="Lu X."/>
            <person name="Gao Z."/>
            <person name="Gu W."/>
            <person name="Deng X."/>
            <person name="Ma D."/>
            <person name="Wang S."/>
            <person name="Liang W."/>
            <person name="Fang L."/>
            <person name="Cai C."/>
            <person name="Zhu X."/>
            <person name="Zhou B."/>
            <person name="Zhang Y."/>
            <person name="Chen Z."/>
            <person name="Xu S."/>
            <person name="Zhu R."/>
            <person name="Wang S."/>
            <person name="Zhang T."/>
            <person name="Zhao G."/>
        </authorList>
    </citation>
    <scope>NUCLEOTIDE SEQUENCE [LARGE SCALE GENOMIC DNA]</scope>
    <source>
        <strain evidence="9">cv. Xinhai21</strain>
        <tissue evidence="8">Leaf</tissue>
    </source>
</reference>
<evidence type="ECO:0000313" key="9">
    <source>
        <dbReference type="Proteomes" id="UP000239757"/>
    </source>
</evidence>
<dbReference type="Pfam" id="PF02362">
    <property type="entry name" value="B3"/>
    <property type="match status" value="1"/>
</dbReference>
<sequence length="120" mass="13931">MPSFEKYLTEVAVNKHLAIPSEFLQHLPDSEGGRTITFPVHDVSGKVWKNFGYYIRKGGGYPKPVFQDDWRRYVQDKRLKPGDKIIFRVERNEDNGAPIYTIAAQKKIELFGSFCWSSEF</sequence>
<dbReference type="Gene3D" id="2.40.330.10">
    <property type="entry name" value="DNA-binding pseudobarrel domain"/>
    <property type="match status" value="1"/>
</dbReference>
<organism evidence="8 9">
    <name type="scientific">Gossypium barbadense</name>
    <name type="common">Sea Island cotton</name>
    <name type="synonym">Hibiscus barbadensis</name>
    <dbReference type="NCBI Taxonomy" id="3634"/>
    <lineage>
        <taxon>Eukaryota</taxon>
        <taxon>Viridiplantae</taxon>
        <taxon>Streptophyta</taxon>
        <taxon>Embryophyta</taxon>
        <taxon>Tracheophyta</taxon>
        <taxon>Spermatophyta</taxon>
        <taxon>Magnoliopsida</taxon>
        <taxon>eudicotyledons</taxon>
        <taxon>Gunneridae</taxon>
        <taxon>Pentapetalae</taxon>
        <taxon>rosids</taxon>
        <taxon>malvids</taxon>
        <taxon>Malvales</taxon>
        <taxon>Malvaceae</taxon>
        <taxon>Malvoideae</taxon>
        <taxon>Gossypium</taxon>
    </lineage>
</organism>
<evidence type="ECO:0000313" key="10">
    <source>
        <dbReference type="Proteomes" id="UP000327439"/>
    </source>
</evidence>
<protein>
    <recommendedName>
        <fullName evidence="6">TF-B3 domain-containing protein</fullName>
    </recommendedName>
</protein>
<evidence type="ECO:0000256" key="4">
    <source>
        <dbReference type="ARBA" id="ARBA00023163"/>
    </source>
</evidence>
<accession>A0A2P5XQD2</accession>
<dbReference type="SUPFAM" id="SSF101936">
    <property type="entry name" value="DNA-binding pseudobarrel domain"/>
    <property type="match status" value="1"/>
</dbReference>
<keyword evidence="5" id="KW-0539">Nucleus</keyword>
<reference evidence="7 10" key="2">
    <citation type="submission" date="2019-06" db="EMBL/GenBank/DDBJ databases">
        <title>WGS assembly of Gossypium barbadense.</title>
        <authorList>
            <person name="Chen Z.J."/>
            <person name="Sreedasyam A."/>
            <person name="Ando A."/>
            <person name="Song Q."/>
            <person name="De L."/>
            <person name="Hulse-Kemp A."/>
            <person name="Ding M."/>
            <person name="Ye W."/>
            <person name="Kirkbride R."/>
            <person name="Jenkins J."/>
            <person name="Plott C."/>
            <person name="Lovell J."/>
            <person name="Lin Y.-M."/>
            <person name="Vaughn R."/>
            <person name="Liu B."/>
            <person name="Li W."/>
            <person name="Simpson S."/>
            <person name="Scheffler B."/>
            <person name="Saski C."/>
            <person name="Grover C."/>
            <person name="Hu G."/>
            <person name="Conover J."/>
            <person name="Carlson J."/>
            <person name="Shu S."/>
            <person name="Boston L."/>
            <person name="Williams M."/>
            <person name="Peterson D."/>
            <person name="Mcgee K."/>
            <person name="Jones D."/>
            <person name="Wendel J."/>
            <person name="Stelly D."/>
            <person name="Grimwood J."/>
            <person name="Schmutz J."/>
        </authorList>
    </citation>
    <scope>NUCLEOTIDE SEQUENCE [LARGE SCALE GENOMIC DNA]</scope>
    <source>
        <strain evidence="7">1400233.01</strain>
    </source>
</reference>
<dbReference type="CDD" id="cd10017">
    <property type="entry name" value="B3_DNA"/>
    <property type="match status" value="1"/>
</dbReference>
<dbReference type="PROSITE" id="PS50863">
    <property type="entry name" value="B3"/>
    <property type="match status" value="1"/>
</dbReference>
<proteinExistence type="predicted"/>